<dbReference type="EMBL" id="MGAU01000002">
    <property type="protein sequence ID" value="OGK55686.1"/>
    <property type="molecule type" value="Genomic_DNA"/>
</dbReference>
<evidence type="ECO:0000313" key="2">
    <source>
        <dbReference type="EMBL" id="OGK55686.1"/>
    </source>
</evidence>
<dbReference type="SUPFAM" id="SSF54523">
    <property type="entry name" value="Pili subunits"/>
    <property type="match status" value="1"/>
</dbReference>
<feature type="transmembrane region" description="Helical" evidence="1">
    <location>
        <begin position="12"/>
        <end position="33"/>
    </location>
</feature>
<gene>
    <name evidence="2" type="ORF">A3B56_00820</name>
</gene>
<dbReference type="InterPro" id="IPR045584">
    <property type="entry name" value="Pilin-like"/>
</dbReference>
<keyword evidence="1" id="KW-1133">Transmembrane helix</keyword>
<keyword evidence="1" id="KW-0472">Membrane</keyword>
<proteinExistence type="predicted"/>
<dbReference type="Gene3D" id="3.30.700.10">
    <property type="entry name" value="Glycoprotein, Type 4 Pilin"/>
    <property type="match status" value="1"/>
</dbReference>
<organism evidence="2 3">
    <name type="scientific">Candidatus Roizmanbacteria bacterium RIFCSPLOWO2_01_FULL_45_11</name>
    <dbReference type="NCBI Taxonomy" id="1802070"/>
    <lineage>
        <taxon>Bacteria</taxon>
        <taxon>Candidatus Roizmaniibacteriota</taxon>
    </lineage>
</organism>
<dbReference type="NCBIfam" id="TIGR02532">
    <property type="entry name" value="IV_pilin_GFxxxE"/>
    <property type="match status" value="1"/>
</dbReference>
<reference evidence="2 3" key="1">
    <citation type="journal article" date="2016" name="Nat. Commun.">
        <title>Thousands of microbial genomes shed light on interconnected biogeochemical processes in an aquifer system.</title>
        <authorList>
            <person name="Anantharaman K."/>
            <person name="Brown C.T."/>
            <person name="Hug L.A."/>
            <person name="Sharon I."/>
            <person name="Castelle C.J."/>
            <person name="Probst A.J."/>
            <person name="Thomas B.C."/>
            <person name="Singh A."/>
            <person name="Wilkins M.J."/>
            <person name="Karaoz U."/>
            <person name="Brodie E.L."/>
            <person name="Williams K.H."/>
            <person name="Hubbard S.S."/>
            <person name="Banfield J.F."/>
        </authorList>
    </citation>
    <scope>NUCLEOTIDE SEQUENCE [LARGE SCALE GENOMIC DNA]</scope>
</reference>
<sequence length="195" mass="20934">MVTQFGFTLIELVVVTAIMLSVAGIGSASYLNFNERQLIETAKEEIKNNIVVAKQKAADGQKDIADCGNLPLAGWCLSPDNANAQNYKIYGTCGTDANLPFTTFPVSPLTFSLPTNIHLTVQAYDSSAGSWGGNFERVRFNALGTGVTLRDDTLSKVTFCIEGTLPSLGSENKYAISVDQTGEIIDEGFTSNCFP</sequence>
<name>A0A1F7JJC7_9BACT</name>
<keyword evidence="1" id="KW-0812">Transmembrane</keyword>
<protein>
    <recommendedName>
        <fullName evidence="4">General secretion pathway GspH domain-containing protein</fullName>
    </recommendedName>
</protein>
<comment type="caution">
    <text evidence="2">The sequence shown here is derived from an EMBL/GenBank/DDBJ whole genome shotgun (WGS) entry which is preliminary data.</text>
</comment>
<dbReference type="InterPro" id="IPR012902">
    <property type="entry name" value="N_methyl_site"/>
</dbReference>
<evidence type="ECO:0008006" key="4">
    <source>
        <dbReference type="Google" id="ProtNLM"/>
    </source>
</evidence>
<accession>A0A1F7JJC7</accession>
<evidence type="ECO:0000256" key="1">
    <source>
        <dbReference type="SAM" id="Phobius"/>
    </source>
</evidence>
<evidence type="ECO:0000313" key="3">
    <source>
        <dbReference type="Proteomes" id="UP000178486"/>
    </source>
</evidence>
<dbReference type="Proteomes" id="UP000178486">
    <property type="component" value="Unassembled WGS sequence"/>
</dbReference>
<dbReference type="AlphaFoldDB" id="A0A1F7JJC7"/>